<feature type="coiled-coil region" evidence="4">
    <location>
        <begin position="284"/>
        <end position="311"/>
    </location>
</feature>
<name>Q2G047_STAA8</name>
<keyword evidence="8" id="KW-1185">Reference proteome</keyword>
<proteinExistence type="inferred from homology"/>
<evidence type="ECO:0000259" key="6">
    <source>
        <dbReference type="PROSITE" id="PS51194"/>
    </source>
</evidence>
<dbReference type="PROSITE" id="PS51194">
    <property type="entry name" value="HELICASE_CTER"/>
    <property type="match status" value="1"/>
</dbReference>
<feature type="domain" description="UVR" evidence="5">
    <location>
        <begin position="288"/>
        <end position="323"/>
    </location>
</feature>
<dbReference type="SMART" id="SM00490">
    <property type="entry name" value="HELICc"/>
    <property type="match status" value="1"/>
</dbReference>
<gene>
    <name evidence="7" type="ordered locus">SAOUHSC_00779</name>
</gene>
<dbReference type="PATRIC" id="fig|93061.5.peg.700"/>
<organism evidence="7 8">
    <name type="scientific">Staphylococcus aureus (strain NCTC 8325 / PS 47)</name>
    <dbReference type="NCBI Taxonomy" id="93061"/>
    <lineage>
        <taxon>Bacteria</taxon>
        <taxon>Bacillati</taxon>
        <taxon>Bacillota</taxon>
        <taxon>Bacilli</taxon>
        <taxon>Bacillales</taxon>
        <taxon>Staphylococcaceae</taxon>
        <taxon>Staphylococcus</taxon>
    </lineage>
</organism>
<keyword evidence="4" id="KW-0175">Coiled coil</keyword>
<dbReference type="GeneID" id="3919069"/>
<dbReference type="GO" id="GO:0003677">
    <property type="term" value="F:DNA binding"/>
    <property type="evidence" value="ECO:0007669"/>
    <property type="project" value="InterPro"/>
</dbReference>
<dbReference type="PANTHER" id="PTHR24029">
    <property type="entry name" value="UVRABC SYSTEM PROTEIN B"/>
    <property type="match status" value="1"/>
</dbReference>
<dbReference type="CDD" id="cd18790">
    <property type="entry name" value="SF2_C_UvrB"/>
    <property type="match status" value="1"/>
</dbReference>
<evidence type="ECO:0000256" key="4">
    <source>
        <dbReference type="SAM" id="Coils"/>
    </source>
</evidence>
<dbReference type="Proteomes" id="UP000008816">
    <property type="component" value="Chromosome"/>
</dbReference>
<dbReference type="PANTHER" id="PTHR24029:SF0">
    <property type="entry name" value="UVRABC SYSTEM PROTEIN B"/>
    <property type="match status" value="1"/>
</dbReference>
<dbReference type="Gene3D" id="4.10.860.10">
    <property type="entry name" value="UVR domain"/>
    <property type="match status" value="1"/>
</dbReference>
<dbReference type="InterPro" id="IPR004807">
    <property type="entry name" value="UvrB"/>
</dbReference>
<dbReference type="GO" id="GO:0006289">
    <property type="term" value="P:nucleotide-excision repair"/>
    <property type="evidence" value="ECO:0007669"/>
    <property type="project" value="InterPro"/>
</dbReference>
<evidence type="ECO:0000313" key="7">
    <source>
        <dbReference type="EMBL" id="ABD29908.1"/>
    </source>
</evidence>
<accession>Q2G047</accession>
<reference evidence="8" key="1">
    <citation type="book" date="2006" name="Gram positive pathogens, 2nd edition" publisher="ASM Press" city="Washington D.C">
        <title>The Staphylococcus aureus NCTC 8325 genome.</title>
        <editorList>
            <person name="Fischetti V."/>
            <person name="Novick R."/>
            <person name="Ferretti J."/>
            <person name="Portnoy D."/>
            <person name="Rood J."/>
        </editorList>
        <authorList>
            <person name="Gillaspy A.F."/>
            <person name="Worrell V."/>
            <person name="Orvis J."/>
            <person name="Roe B.A."/>
            <person name="Dyer D.W."/>
            <person name="Iandolo J.J."/>
        </authorList>
    </citation>
    <scope>NUCLEOTIDE SEQUENCE [LARGE SCALE GENOMIC DNA]</scope>
    <source>
        <strain evidence="8">NCTC 8325 / PS 47</strain>
    </source>
</reference>
<dbReference type="Pfam" id="PF02151">
    <property type="entry name" value="UVR"/>
    <property type="match status" value="1"/>
</dbReference>
<dbReference type="InterPro" id="IPR027417">
    <property type="entry name" value="P-loop_NTPase"/>
</dbReference>
<evidence type="ECO:0000256" key="3">
    <source>
        <dbReference type="ARBA" id="ARBA00029504"/>
    </source>
</evidence>
<dbReference type="GO" id="GO:0016887">
    <property type="term" value="F:ATP hydrolysis activity"/>
    <property type="evidence" value="ECO:0007669"/>
    <property type="project" value="InterPro"/>
</dbReference>
<protein>
    <recommendedName>
        <fullName evidence="3">UvrABC system protein B</fullName>
    </recommendedName>
</protein>
<dbReference type="InterPro" id="IPR001943">
    <property type="entry name" value="UVR_dom"/>
</dbReference>
<dbReference type="GO" id="GO:0009380">
    <property type="term" value="C:excinuclease repair complex"/>
    <property type="evidence" value="ECO:0007669"/>
    <property type="project" value="InterPro"/>
</dbReference>
<dbReference type="SUPFAM" id="SSF52540">
    <property type="entry name" value="P-loop containing nucleoside triphosphate hydrolases"/>
    <property type="match status" value="1"/>
</dbReference>
<sequence length="324" mass="37477">MIDESHVTLPQVRGMYNGDRARKQVLVDHGFRLPSALDNRPLKFEEFEEKTKQLVYVSATPGPYEIEHTDKMVEQIIRPTGLLDPKIEVRPTENQIDDLLSEIQTRVERNERVLVTTLTKKMSEDLTTYMKEAGIKVNYLHSEIKTLERIEIIRDLRMGTYDVIVGINLLREGIDIPEVSLVVILDADKEGFLRSNRSLIQTIGRAARNDKGEVIMYADKMTDSMKYAIDETQRRREIQMKHNEKHGITPKTINKKIHDLISATVENDENNDKAQTVIPKKMTKKERQKTIDNIEKEMKQAAKDLDFEKATELRDMLFELKAEG</sequence>
<evidence type="ECO:0000256" key="2">
    <source>
        <dbReference type="ARBA" id="ARBA00026033"/>
    </source>
</evidence>
<comment type="subunit">
    <text evidence="2">Forms a heterotetramer with UvrA during the search for lesions. Interacts with UvrC in an incision complex.</text>
</comment>
<dbReference type="KEGG" id="sao:SAOUHSC_00779"/>
<dbReference type="OrthoDB" id="9806651at2"/>
<dbReference type="PROSITE" id="PS50151">
    <property type="entry name" value="UVR"/>
    <property type="match status" value="1"/>
</dbReference>
<dbReference type="Gene3D" id="3.40.50.300">
    <property type="entry name" value="P-loop containing nucleotide triphosphate hydrolases"/>
    <property type="match status" value="2"/>
</dbReference>
<dbReference type="InterPro" id="IPR024759">
    <property type="entry name" value="UvrB_YAD/RRR_dom"/>
</dbReference>
<evidence type="ECO:0000313" key="8">
    <source>
        <dbReference type="Proteomes" id="UP000008816"/>
    </source>
</evidence>
<evidence type="ECO:0000256" key="1">
    <source>
        <dbReference type="ARBA" id="ARBA00008533"/>
    </source>
</evidence>
<dbReference type="Pfam" id="PF00271">
    <property type="entry name" value="Helicase_C"/>
    <property type="match status" value="1"/>
</dbReference>
<dbReference type="GO" id="GO:0005524">
    <property type="term" value="F:ATP binding"/>
    <property type="evidence" value="ECO:0007669"/>
    <property type="project" value="InterPro"/>
</dbReference>
<dbReference type="SUPFAM" id="SSF46600">
    <property type="entry name" value="C-terminal UvrC-binding domain of UvrB"/>
    <property type="match status" value="1"/>
</dbReference>
<dbReference type="RefSeq" id="YP_499336.1">
    <property type="nucleotide sequence ID" value="NC_007795.1"/>
</dbReference>
<feature type="domain" description="Helicase C-terminal" evidence="6">
    <location>
        <begin position="95"/>
        <end position="261"/>
    </location>
</feature>
<dbReference type="EMBL" id="CP000253">
    <property type="protein sequence ID" value="ABD29908.1"/>
    <property type="molecule type" value="Genomic_DNA"/>
</dbReference>
<dbReference type="HOGENOM" id="CLU_009621_2_1_9"/>
<dbReference type="RefSeq" id="WP_000564677.1">
    <property type="nucleotide sequence ID" value="NC_007795.1"/>
</dbReference>
<dbReference type="InterPro" id="IPR001650">
    <property type="entry name" value="Helicase_C-like"/>
</dbReference>
<dbReference type="SMR" id="Q2G047"/>
<dbReference type="STRING" id="93061.SAOUHSC_00779"/>
<dbReference type="InterPro" id="IPR036876">
    <property type="entry name" value="UVR_dom_sf"/>
</dbReference>
<comment type="similarity">
    <text evidence="1">Belongs to the UvrB family.</text>
</comment>
<dbReference type="Pfam" id="PF12344">
    <property type="entry name" value="UvrB"/>
    <property type="match status" value="1"/>
</dbReference>
<evidence type="ECO:0000259" key="5">
    <source>
        <dbReference type="PROSITE" id="PS50151"/>
    </source>
</evidence>
<dbReference type="AlphaFoldDB" id="Q2G047"/>